<gene>
    <name evidence="1" type="ORF">MU0083_000564</name>
</gene>
<accession>A0ABN9MRU0</accession>
<name>A0ABN9MRU0_9MYCO</name>
<keyword evidence="2" id="KW-1185">Reference proteome</keyword>
<evidence type="ECO:0000313" key="2">
    <source>
        <dbReference type="Proteomes" id="UP001190336"/>
    </source>
</evidence>
<evidence type="ECO:0000313" key="1">
    <source>
        <dbReference type="EMBL" id="CAJ1493928.1"/>
    </source>
</evidence>
<protein>
    <submittedName>
        <fullName evidence="1">Uncharacterized protein</fullName>
    </submittedName>
</protein>
<proteinExistence type="predicted"/>
<reference evidence="1 2" key="1">
    <citation type="submission" date="2023-08" db="EMBL/GenBank/DDBJ databases">
        <authorList>
            <person name="Folkvardsen B D."/>
            <person name="Norman A."/>
        </authorList>
    </citation>
    <scope>NUCLEOTIDE SEQUENCE [LARGE SCALE GENOMIC DNA]</scope>
    <source>
        <strain evidence="1 2">Mu0083</strain>
    </source>
</reference>
<dbReference type="RefSeq" id="WP_308475479.1">
    <property type="nucleotide sequence ID" value="NZ_OY726394.1"/>
</dbReference>
<dbReference type="Proteomes" id="UP001190336">
    <property type="component" value="Chromosome"/>
</dbReference>
<sequence>MSRGPERLQPAIRFSKHAPNTWGPYWDAIFGWEAGTERLVTGFTQWKLSSTAVNVARGYWNRREYHRLTYESVYGPDPEHWPSQHPGVVLGDRPGCLRCHYLGPRTAPPDALDLVWRHEASGGEIRDGARRHVGTD</sequence>
<organism evidence="1 2">
    <name type="scientific">[Mycobacterium] kokjensenii</name>
    <dbReference type="NCBI Taxonomy" id="3064287"/>
    <lineage>
        <taxon>Bacteria</taxon>
        <taxon>Bacillati</taxon>
        <taxon>Actinomycetota</taxon>
        <taxon>Actinomycetes</taxon>
        <taxon>Mycobacteriales</taxon>
        <taxon>Mycobacteriaceae</taxon>
        <taxon>Mycolicibacter</taxon>
    </lineage>
</organism>
<dbReference type="EMBL" id="OY726394">
    <property type="protein sequence ID" value="CAJ1493928.1"/>
    <property type="molecule type" value="Genomic_DNA"/>
</dbReference>